<dbReference type="InterPro" id="IPR023418">
    <property type="entry name" value="Thyroxine_BS"/>
</dbReference>
<keyword evidence="11" id="KW-1185">Reference proteome</keyword>
<proteinExistence type="inferred from homology"/>
<evidence type="ECO:0000256" key="7">
    <source>
        <dbReference type="RuleBase" id="RU361270"/>
    </source>
</evidence>
<dbReference type="SMART" id="SM00095">
    <property type="entry name" value="TR_THY"/>
    <property type="match status" value="1"/>
</dbReference>
<evidence type="ECO:0000313" key="9">
    <source>
        <dbReference type="EMBL" id="KAF6025609.1"/>
    </source>
</evidence>
<sequence length="142" mass="15798">MTDLHPSARRLKVISTNITPSSSANSAPRMSLLTTHVLNASNGLPAQNLKISVSRITSSGENIHLSSGLTNSDGKIPGLLSNDQFVAGTYKMRFETEEYFNQLNTETFYPYVEIVFKIKEPVIHHHVPLLLSPYNYTTYRGS</sequence>
<dbReference type="EMBL" id="VXIV02000119">
    <property type="protein sequence ID" value="KAF6040664.1"/>
    <property type="molecule type" value="Genomic_DNA"/>
</dbReference>
<feature type="domain" description="Transthyretin/hydroxyisourate hydrolase" evidence="8">
    <location>
        <begin position="28"/>
        <end position="141"/>
    </location>
</feature>
<dbReference type="EC" id="3.5.2.17" evidence="7"/>
<dbReference type="InterPro" id="IPR014306">
    <property type="entry name" value="Hydroxyisourate_hydrolase"/>
</dbReference>
<dbReference type="InterPro" id="IPR000895">
    <property type="entry name" value="Transthyretin/HIU_hydrolase"/>
</dbReference>
<dbReference type="Pfam" id="PF00576">
    <property type="entry name" value="Transthyretin"/>
    <property type="match status" value="1"/>
</dbReference>
<dbReference type="OrthoDB" id="10265230at2759"/>
<evidence type="ECO:0000313" key="11">
    <source>
        <dbReference type="Proteomes" id="UP000593567"/>
    </source>
</evidence>
<evidence type="ECO:0000256" key="4">
    <source>
        <dbReference type="ARBA" id="ARBA00011881"/>
    </source>
</evidence>
<dbReference type="PANTHER" id="PTHR10395:SF7">
    <property type="entry name" value="5-HYDROXYISOURATE HYDROLASE"/>
    <property type="match status" value="1"/>
</dbReference>
<dbReference type="PRINTS" id="PR00189">
    <property type="entry name" value="TRNSTHYRETIN"/>
</dbReference>
<dbReference type="InterPro" id="IPR023416">
    <property type="entry name" value="Transthyretin/HIU_hydrolase_d"/>
</dbReference>
<comment type="caution">
    <text evidence="10">The sequence shown here is derived from an EMBL/GenBank/DDBJ whole genome shotgun (WGS) entry which is preliminary data.</text>
</comment>
<dbReference type="NCBIfam" id="TIGR02962">
    <property type="entry name" value="hdxy_isourate"/>
    <property type="match status" value="1"/>
</dbReference>
<gene>
    <name evidence="10" type="ORF">EB796_001077</name>
    <name evidence="9" type="ORF">EB796_016087</name>
</gene>
<comment type="similarity">
    <text evidence="3 7">Belongs to the transthyretin family. 5-hydroxyisourate hydrolase subfamily.</text>
</comment>
<dbReference type="EMBL" id="VXIV02002440">
    <property type="protein sequence ID" value="KAF6025609.1"/>
    <property type="molecule type" value="Genomic_DNA"/>
</dbReference>
<evidence type="ECO:0000256" key="1">
    <source>
        <dbReference type="ARBA" id="ARBA00001043"/>
    </source>
</evidence>
<evidence type="ECO:0000256" key="2">
    <source>
        <dbReference type="ARBA" id="ARBA00002704"/>
    </source>
</evidence>
<name>A0A7J7KR57_BUGNE</name>
<organism evidence="10 11">
    <name type="scientific">Bugula neritina</name>
    <name type="common">Brown bryozoan</name>
    <name type="synonym">Sertularia neritina</name>
    <dbReference type="NCBI Taxonomy" id="10212"/>
    <lineage>
        <taxon>Eukaryota</taxon>
        <taxon>Metazoa</taxon>
        <taxon>Spiralia</taxon>
        <taxon>Lophotrochozoa</taxon>
        <taxon>Bryozoa</taxon>
        <taxon>Gymnolaemata</taxon>
        <taxon>Cheilostomatida</taxon>
        <taxon>Flustrina</taxon>
        <taxon>Buguloidea</taxon>
        <taxon>Bugulidae</taxon>
        <taxon>Bugula</taxon>
    </lineage>
</organism>
<evidence type="ECO:0000256" key="3">
    <source>
        <dbReference type="ARBA" id="ARBA00009850"/>
    </source>
</evidence>
<reference evidence="10 11" key="2">
    <citation type="submission" date="2020-06" db="EMBL/GenBank/DDBJ databases">
        <title>Draft genome of Bugula neritina, a colonial animal packing powerful symbionts and potential medicines.</title>
        <authorList>
            <person name="Rayko M."/>
        </authorList>
    </citation>
    <scope>NUCLEOTIDE SEQUENCE [LARGE SCALE GENOMIC DNA]</scope>
    <source>
        <strain evidence="10">Kwan_BN1</strain>
    </source>
</reference>
<dbReference type="Gene3D" id="2.60.40.180">
    <property type="entry name" value="Transthyretin/hydroxyisourate hydrolase domain"/>
    <property type="match status" value="1"/>
</dbReference>
<dbReference type="Proteomes" id="UP000593567">
    <property type="component" value="Unassembled WGS sequence"/>
</dbReference>
<keyword evidence="5 7" id="KW-0659">Purine metabolism</keyword>
<protein>
    <recommendedName>
        <fullName evidence="7">5-hydroxyisourate hydrolase</fullName>
        <shortName evidence="7">HIU hydrolase</shortName>
        <shortName evidence="7">HIUHase</shortName>
        <ecNumber evidence="7">3.5.2.17</ecNumber>
    </recommendedName>
</protein>
<reference evidence="10 11" key="1">
    <citation type="submission" date="2019-09" db="EMBL/GenBank/DDBJ databases">
        <authorList>
            <person name="Raiko M."/>
            <person name="Komissarov A."/>
            <person name="Rhodes A."/>
            <person name="Kliver S."/>
            <person name="Lim-Fong G."/>
            <person name="Kwan J."/>
            <person name="O'Brien S.J."/>
            <person name="Lopez J.V."/>
        </authorList>
    </citation>
    <scope>NUCLEOTIDE SEQUENCE [LARGE SCALE GENOMIC DNA]</scope>
    <source>
        <strain evidence="10">Kwan_BN1</strain>
    </source>
</reference>
<keyword evidence="6 7" id="KW-0378">Hydrolase</keyword>
<dbReference type="AlphaFoldDB" id="A0A7J7KR57"/>
<dbReference type="GO" id="GO:0033971">
    <property type="term" value="F:hydroxyisourate hydrolase activity"/>
    <property type="evidence" value="ECO:0007669"/>
    <property type="project" value="UniProtKB-EC"/>
</dbReference>
<dbReference type="GO" id="GO:0006144">
    <property type="term" value="P:purine nucleobase metabolic process"/>
    <property type="evidence" value="ECO:0007669"/>
    <property type="project" value="UniProtKB-KW"/>
</dbReference>
<dbReference type="CDD" id="cd05822">
    <property type="entry name" value="TLP_HIUase"/>
    <property type="match status" value="1"/>
</dbReference>
<comment type="function">
    <text evidence="2">Catalyzes the hydrolysis of 5-hydroxyisourate (HIU) to 2-oxo-4-hydroxy-4-carboxy-5-ureidoimidazoline (OHCU).</text>
</comment>
<evidence type="ECO:0000313" key="10">
    <source>
        <dbReference type="EMBL" id="KAF6040664.1"/>
    </source>
</evidence>
<comment type="subunit">
    <text evidence="4 7">Homotetramer.</text>
</comment>
<evidence type="ECO:0000259" key="8">
    <source>
        <dbReference type="SMART" id="SM00095"/>
    </source>
</evidence>
<dbReference type="InterPro" id="IPR036817">
    <property type="entry name" value="Transthyretin/HIU_hydrolase_sf"/>
</dbReference>
<evidence type="ECO:0000256" key="6">
    <source>
        <dbReference type="ARBA" id="ARBA00022801"/>
    </source>
</evidence>
<dbReference type="PROSITE" id="PS00768">
    <property type="entry name" value="TRANSTHYRETIN_1"/>
    <property type="match status" value="1"/>
</dbReference>
<dbReference type="PANTHER" id="PTHR10395">
    <property type="entry name" value="URICASE AND TRANSTHYRETIN-RELATED"/>
    <property type="match status" value="1"/>
</dbReference>
<evidence type="ECO:0000256" key="5">
    <source>
        <dbReference type="ARBA" id="ARBA00022631"/>
    </source>
</evidence>
<accession>A0A7J7KR57</accession>
<comment type="catalytic activity">
    <reaction evidence="1 7">
        <text>5-hydroxyisourate + H2O = 5-hydroxy-2-oxo-4-ureido-2,5-dihydro-1H-imidazole-5-carboxylate + H(+)</text>
        <dbReference type="Rhea" id="RHEA:23736"/>
        <dbReference type="ChEBI" id="CHEBI:15377"/>
        <dbReference type="ChEBI" id="CHEBI:15378"/>
        <dbReference type="ChEBI" id="CHEBI:18072"/>
        <dbReference type="ChEBI" id="CHEBI:58639"/>
        <dbReference type="EC" id="3.5.2.17"/>
    </reaction>
</comment>
<dbReference type="SUPFAM" id="SSF49472">
    <property type="entry name" value="Transthyretin (synonym: prealbumin)"/>
    <property type="match status" value="1"/>
</dbReference>